<dbReference type="InterPro" id="IPR008278">
    <property type="entry name" value="4-PPantetheinyl_Trfase_dom"/>
</dbReference>
<evidence type="ECO:0000313" key="6">
    <source>
        <dbReference type="EMBL" id="AYO42758.1"/>
    </source>
</evidence>
<dbReference type="GO" id="GO:0008897">
    <property type="term" value="F:holo-[acyl-carrier-protein] synthase activity"/>
    <property type="evidence" value="ECO:0007669"/>
    <property type="project" value="InterPro"/>
</dbReference>
<organism evidence="6 7">
    <name type="scientific">Malassezia restricta (strain ATCC 96810 / NBRC 103918 / CBS 7877)</name>
    <name type="common">Seborrheic dermatitis infection agent</name>
    <dbReference type="NCBI Taxonomy" id="425264"/>
    <lineage>
        <taxon>Eukaryota</taxon>
        <taxon>Fungi</taxon>
        <taxon>Dikarya</taxon>
        <taxon>Basidiomycota</taxon>
        <taxon>Ustilaginomycotina</taxon>
        <taxon>Malasseziomycetes</taxon>
        <taxon>Malasseziales</taxon>
        <taxon>Malasseziaceae</taxon>
        <taxon>Malassezia</taxon>
    </lineage>
</organism>
<evidence type="ECO:0000256" key="2">
    <source>
        <dbReference type="ARBA" id="ARBA00017835"/>
    </source>
</evidence>
<comment type="similarity">
    <text evidence="1">Belongs to the MTFP1 family.</text>
</comment>
<dbReference type="AlphaFoldDB" id="A0A3G2S6I9"/>
<feature type="domain" description="4'-phosphopantetheinyl transferase" evidence="5">
    <location>
        <begin position="276"/>
        <end position="339"/>
    </location>
</feature>
<dbReference type="GO" id="GO:0000287">
    <property type="term" value="F:magnesium ion binding"/>
    <property type="evidence" value="ECO:0007669"/>
    <property type="project" value="InterPro"/>
</dbReference>
<dbReference type="InterPro" id="IPR002582">
    <property type="entry name" value="ACPS"/>
</dbReference>
<dbReference type="OrthoDB" id="424969at2759"/>
<proteinExistence type="inferred from homology"/>
<dbReference type="EMBL" id="CP033150">
    <property type="protein sequence ID" value="AYO42758.1"/>
    <property type="molecule type" value="Genomic_DNA"/>
</dbReference>
<dbReference type="Proteomes" id="UP000269793">
    <property type="component" value="Chromosome III"/>
</dbReference>
<dbReference type="VEuPathDB" id="FungiDB:DNF11_1808"/>
<keyword evidence="3" id="KW-0808">Transferase</keyword>
<reference evidence="6 7" key="1">
    <citation type="submission" date="2018-10" db="EMBL/GenBank/DDBJ databases">
        <title>Complete genome sequence of Malassezia restricta CBS 7877.</title>
        <authorList>
            <person name="Morand S.C."/>
            <person name="Bertignac M."/>
            <person name="Iltis A."/>
            <person name="Kolder I."/>
            <person name="Pirovano W."/>
            <person name="Jourdain R."/>
            <person name="Clavaud C."/>
        </authorList>
    </citation>
    <scope>NUCLEOTIDE SEQUENCE [LARGE SCALE GENOMIC DNA]</scope>
    <source>
        <strain evidence="6 7">CBS 7877</strain>
    </source>
</reference>
<dbReference type="SUPFAM" id="SSF56214">
    <property type="entry name" value="4'-phosphopantetheinyl transferase"/>
    <property type="match status" value="1"/>
</dbReference>
<dbReference type="Pfam" id="PF01648">
    <property type="entry name" value="ACPS"/>
    <property type="match status" value="1"/>
</dbReference>
<evidence type="ECO:0000256" key="1">
    <source>
        <dbReference type="ARBA" id="ARBA00009224"/>
    </source>
</evidence>
<dbReference type="InterPro" id="IPR037143">
    <property type="entry name" value="4-PPantetheinyl_Trfase_dom_sf"/>
</dbReference>
<dbReference type="PANTHER" id="PTHR11001:SF2">
    <property type="entry name" value="MITOCHONDRIAL FISSION PROCESS PROTEIN 1"/>
    <property type="match status" value="1"/>
</dbReference>
<evidence type="ECO:0000256" key="3">
    <source>
        <dbReference type="ARBA" id="ARBA00022679"/>
    </source>
</evidence>
<dbReference type="Gene3D" id="3.90.470.20">
    <property type="entry name" value="4'-phosphopantetheinyl transferase domain"/>
    <property type="match status" value="1"/>
</dbReference>
<dbReference type="HAMAP" id="MF_00101">
    <property type="entry name" value="AcpS"/>
    <property type="match status" value="1"/>
</dbReference>
<evidence type="ECO:0000256" key="4">
    <source>
        <dbReference type="ARBA" id="ARBA00029631"/>
    </source>
</evidence>
<keyword evidence="7" id="KW-1185">Reference proteome</keyword>
<sequence length="397" mass="44263">MDDIVDLVQEHHEQSAHVDESLGRYTAYTVRLKTLVSSVSRYIAYSSDVGEAFRPLARPFVVTAAYGISWAYIFTDVGYTCWQAAQDREHDSPLAADLAWIAARRGTFQTLASIVLPAFTIHSVVKHSAHLFSKFKSPRMRIAGPTAAGLLTVPLLPFLFDHPVETVVERLFDAVEYRIAALRGDPLAKEMLDKGSLLRGYYVPTADNPKELGVSPTLAAQLAILGVGVDLVHMPRMLQLVSRHAQRLQRMPHKPLGSLATLQPLNEKKEQHAWLETSAQHFARRTLAKAEMDAFLGMHCHTHDERMRFLATRWAVKEAVYKAVYPHLHLYATDISYTHTFQKPLVALARQRAFRNAHGSCATSVAEALQLHASVSHDADYVVASIVAETMHPPSCE</sequence>
<dbReference type="PANTHER" id="PTHR11001">
    <property type="entry name" value="MITOCHONDRIAL FISSION PROCESS PROTEIN 1"/>
    <property type="match status" value="1"/>
</dbReference>
<dbReference type="Pfam" id="PF10558">
    <property type="entry name" value="MTP18"/>
    <property type="match status" value="2"/>
</dbReference>
<protein>
    <recommendedName>
        <fullName evidence="2">Mitochondrial fission process protein 1</fullName>
    </recommendedName>
    <alternativeName>
        <fullName evidence="4">Mitochondrial 18 kDa protein</fullName>
    </alternativeName>
</protein>
<evidence type="ECO:0000259" key="5">
    <source>
        <dbReference type="Pfam" id="PF01648"/>
    </source>
</evidence>
<accession>A0A3G2S6I9</accession>
<dbReference type="GO" id="GO:0006633">
    <property type="term" value="P:fatty acid biosynthetic process"/>
    <property type="evidence" value="ECO:0007669"/>
    <property type="project" value="InterPro"/>
</dbReference>
<dbReference type="GO" id="GO:0000266">
    <property type="term" value="P:mitochondrial fission"/>
    <property type="evidence" value="ECO:0007669"/>
    <property type="project" value="TreeGrafter"/>
</dbReference>
<dbReference type="InterPro" id="IPR019560">
    <property type="entry name" value="Mitochondrial_18_kDa_protein"/>
</dbReference>
<dbReference type="GO" id="GO:0005739">
    <property type="term" value="C:mitochondrion"/>
    <property type="evidence" value="ECO:0007669"/>
    <property type="project" value="TreeGrafter"/>
</dbReference>
<name>A0A3G2S6I9_MALR7</name>
<gene>
    <name evidence="6" type="primary">mtp-18</name>
    <name evidence="6" type="ORF">DNF11_1808</name>
</gene>
<evidence type="ECO:0000313" key="7">
    <source>
        <dbReference type="Proteomes" id="UP000269793"/>
    </source>
</evidence>